<reference evidence="6" key="1">
    <citation type="journal article" date="2019" name="Int. J. Syst. Evol. Microbiol.">
        <title>The Global Catalogue of Microorganisms (GCM) 10K type strain sequencing project: providing services to taxonomists for standard genome sequencing and annotation.</title>
        <authorList>
            <consortium name="The Broad Institute Genomics Platform"/>
            <consortium name="The Broad Institute Genome Sequencing Center for Infectious Disease"/>
            <person name="Wu L."/>
            <person name="Ma J."/>
        </authorList>
    </citation>
    <scope>NUCLEOTIDE SEQUENCE [LARGE SCALE GENOMIC DNA]</scope>
    <source>
        <strain evidence="6">CGMCC 1.15905</strain>
    </source>
</reference>
<feature type="domain" description="HTH crp-type" evidence="4">
    <location>
        <begin position="148"/>
        <end position="214"/>
    </location>
</feature>
<evidence type="ECO:0000256" key="2">
    <source>
        <dbReference type="ARBA" id="ARBA00023125"/>
    </source>
</evidence>
<comment type="caution">
    <text evidence="5">The sequence shown here is derived from an EMBL/GenBank/DDBJ whole genome shotgun (WGS) entry which is preliminary data.</text>
</comment>
<dbReference type="SUPFAM" id="SSF46785">
    <property type="entry name" value="Winged helix' DNA-binding domain"/>
    <property type="match status" value="1"/>
</dbReference>
<accession>A0ABQ1HR53</accession>
<dbReference type="InterPro" id="IPR036390">
    <property type="entry name" value="WH_DNA-bd_sf"/>
</dbReference>
<keyword evidence="3" id="KW-0804">Transcription</keyword>
<name>A0ABQ1HR53_9GAMM</name>
<dbReference type="Gene3D" id="2.60.120.10">
    <property type="entry name" value="Jelly Rolls"/>
    <property type="match status" value="1"/>
</dbReference>
<dbReference type="InterPro" id="IPR018490">
    <property type="entry name" value="cNMP-bd_dom_sf"/>
</dbReference>
<dbReference type="SUPFAM" id="SSF51206">
    <property type="entry name" value="cAMP-binding domain-like"/>
    <property type="match status" value="1"/>
</dbReference>
<evidence type="ECO:0000313" key="6">
    <source>
        <dbReference type="Proteomes" id="UP000623419"/>
    </source>
</evidence>
<dbReference type="Pfam" id="PF13545">
    <property type="entry name" value="HTH_Crp_2"/>
    <property type="match status" value="1"/>
</dbReference>
<organism evidence="5 6">
    <name type="scientific">Arenimonas soli</name>
    <dbReference type="NCBI Taxonomy" id="2269504"/>
    <lineage>
        <taxon>Bacteria</taxon>
        <taxon>Pseudomonadati</taxon>
        <taxon>Pseudomonadota</taxon>
        <taxon>Gammaproteobacteria</taxon>
        <taxon>Lysobacterales</taxon>
        <taxon>Lysobacteraceae</taxon>
        <taxon>Arenimonas</taxon>
    </lineage>
</organism>
<evidence type="ECO:0000256" key="1">
    <source>
        <dbReference type="ARBA" id="ARBA00023015"/>
    </source>
</evidence>
<dbReference type="PANTHER" id="PTHR24567:SF74">
    <property type="entry name" value="HTH-TYPE TRANSCRIPTIONAL REGULATOR ARCR"/>
    <property type="match status" value="1"/>
</dbReference>
<dbReference type="PROSITE" id="PS51063">
    <property type="entry name" value="HTH_CRP_2"/>
    <property type="match status" value="1"/>
</dbReference>
<dbReference type="InterPro" id="IPR050397">
    <property type="entry name" value="Env_Response_Regulators"/>
</dbReference>
<dbReference type="InterPro" id="IPR014710">
    <property type="entry name" value="RmlC-like_jellyroll"/>
</dbReference>
<dbReference type="RefSeq" id="WP_188665452.1">
    <property type="nucleotide sequence ID" value="NZ_BMKC01000004.1"/>
</dbReference>
<evidence type="ECO:0000256" key="3">
    <source>
        <dbReference type="ARBA" id="ARBA00023163"/>
    </source>
</evidence>
<evidence type="ECO:0000259" key="4">
    <source>
        <dbReference type="PROSITE" id="PS51063"/>
    </source>
</evidence>
<sequence>MSGSTPDPLANSLVAALPRGEQRRLLAACEPAELAFGVTLFRPGEALRDAFFPLTACVSLAASVGGHPPLDMVLVGSEGMLGLSLALGNGHDVPMLGIVKCPGSALRLPAAWLRQELPNHPGLLRAMHRQLFDLLTQLARTAACTSFHEVQARLARWLLMTHDRAHADHFHLTHELLADMLGVQRSAVTIAAGVMQKAGVISYSRGEIQVLDRTGLEAMSCECYRASLSPAPRL</sequence>
<dbReference type="InterPro" id="IPR012318">
    <property type="entry name" value="HTH_CRP"/>
</dbReference>
<dbReference type="EMBL" id="BMKC01000004">
    <property type="protein sequence ID" value="GGA86909.1"/>
    <property type="molecule type" value="Genomic_DNA"/>
</dbReference>
<proteinExistence type="predicted"/>
<keyword evidence="2" id="KW-0238">DNA-binding</keyword>
<gene>
    <name evidence="5" type="ORF">GCM10011521_26700</name>
</gene>
<protein>
    <submittedName>
        <fullName evidence="5">Crp/Fnr family transcriptional regulator</fullName>
    </submittedName>
</protein>
<dbReference type="Proteomes" id="UP000623419">
    <property type="component" value="Unassembled WGS sequence"/>
</dbReference>
<keyword evidence="1" id="KW-0805">Transcription regulation</keyword>
<dbReference type="PANTHER" id="PTHR24567">
    <property type="entry name" value="CRP FAMILY TRANSCRIPTIONAL REGULATORY PROTEIN"/>
    <property type="match status" value="1"/>
</dbReference>
<evidence type="ECO:0000313" key="5">
    <source>
        <dbReference type="EMBL" id="GGA86909.1"/>
    </source>
</evidence>
<keyword evidence="6" id="KW-1185">Reference proteome</keyword>